<gene>
    <name evidence="2" type="ORF">Salat_1102800</name>
</gene>
<reference evidence="2" key="2">
    <citation type="journal article" date="2024" name="Plant">
        <title>Genomic evolution and insights into agronomic trait innovations of Sesamum species.</title>
        <authorList>
            <person name="Miao H."/>
            <person name="Wang L."/>
            <person name="Qu L."/>
            <person name="Liu H."/>
            <person name="Sun Y."/>
            <person name="Le M."/>
            <person name="Wang Q."/>
            <person name="Wei S."/>
            <person name="Zheng Y."/>
            <person name="Lin W."/>
            <person name="Duan Y."/>
            <person name="Cao H."/>
            <person name="Xiong S."/>
            <person name="Wang X."/>
            <person name="Wei L."/>
            <person name="Li C."/>
            <person name="Ma Q."/>
            <person name="Ju M."/>
            <person name="Zhao R."/>
            <person name="Li G."/>
            <person name="Mu C."/>
            <person name="Tian Q."/>
            <person name="Mei H."/>
            <person name="Zhang T."/>
            <person name="Gao T."/>
            <person name="Zhang H."/>
        </authorList>
    </citation>
    <scope>NUCLEOTIDE SEQUENCE</scope>
    <source>
        <strain evidence="2">3651</strain>
    </source>
</reference>
<dbReference type="EMBL" id="JACGWO010000003">
    <property type="protein sequence ID" value="KAK4433405.1"/>
    <property type="molecule type" value="Genomic_DNA"/>
</dbReference>
<feature type="region of interest" description="Disordered" evidence="1">
    <location>
        <begin position="1"/>
        <end position="70"/>
    </location>
</feature>
<evidence type="ECO:0000313" key="2">
    <source>
        <dbReference type="EMBL" id="KAK4433405.1"/>
    </source>
</evidence>
<accession>A0AAE1YNC0</accession>
<feature type="region of interest" description="Disordered" evidence="1">
    <location>
        <begin position="84"/>
        <end position="105"/>
    </location>
</feature>
<dbReference type="Proteomes" id="UP001293254">
    <property type="component" value="Unassembled WGS sequence"/>
</dbReference>
<proteinExistence type="predicted"/>
<feature type="compositionally biased region" description="Basic and acidic residues" evidence="1">
    <location>
        <begin position="93"/>
        <end position="105"/>
    </location>
</feature>
<evidence type="ECO:0000313" key="3">
    <source>
        <dbReference type="Proteomes" id="UP001293254"/>
    </source>
</evidence>
<sequence>MVDGGGSFQGRGLTGGGEEDTPAANEFQGRGDFRGVGGGRRTAEGGRRWQGGRYGDDLSGGANCANGGSGAQCTKSANLGIIGSGAMNGQLLGEKEQGHYETGWR</sequence>
<keyword evidence="3" id="KW-1185">Reference proteome</keyword>
<name>A0AAE1YNC0_9LAMI</name>
<reference evidence="2" key="1">
    <citation type="submission" date="2020-06" db="EMBL/GenBank/DDBJ databases">
        <authorList>
            <person name="Li T."/>
            <person name="Hu X."/>
            <person name="Zhang T."/>
            <person name="Song X."/>
            <person name="Zhang H."/>
            <person name="Dai N."/>
            <person name="Sheng W."/>
            <person name="Hou X."/>
            <person name="Wei L."/>
        </authorList>
    </citation>
    <scope>NUCLEOTIDE SEQUENCE</scope>
    <source>
        <strain evidence="2">3651</strain>
        <tissue evidence="2">Leaf</tissue>
    </source>
</reference>
<protein>
    <submittedName>
        <fullName evidence="2">Uncharacterized protein</fullName>
    </submittedName>
</protein>
<evidence type="ECO:0000256" key="1">
    <source>
        <dbReference type="SAM" id="MobiDB-lite"/>
    </source>
</evidence>
<organism evidence="2 3">
    <name type="scientific">Sesamum alatum</name>
    <dbReference type="NCBI Taxonomy" id="300844"/>
    <lineage>
        <taxon>Eukaryota</taxon>
        <taxon>Viridiplantae</taxon>
        <taxon>Streptophyta</taxon>
        <taxon>Embryophyta</taxon>
        <taxon>Tracheophyta</taxon>
        <taxon>Spermatophyta</taxon>
        <taxon>Magnoliopsida</taxon>
        <taxon>eudicotyledons</taxon>
        <taxon>Gunneridae</taxon>
        <taxon>Pentapetalae</taxon>
        <taxon>asterids</taxon>
        <taxon>lamiids</taxon>
        <taxon>Lamiales</taxon>
        <taxon>Pedaliaceae</taxon>
        <taxon>Sesamum</taxon>
    </lineage>
</organism>
<comment type="caution">
    <text evidence="2">The sequence shown here is derived from an EMBL/GenBank/DDBJ whole genome shotgun (WGS) entry which is preliminary data.</text>
</comment>
<dbReference type="AlphaFoldDB" id="A0AAE1YNC0"/>
<feature type="compositionally biased region" description="Gly residues" evidence="1">
    <location>
        <begin position="1"/>
        <end position="16"/>
    </location>
</feature>